<evidence type="ECO:0000313" key="3">
    <source>
        <dbReference type="Proteomes" id="UP001595767"/>
    </source>
</evidence>
<reference evidence="3" key="1">
    <citation type="journal article" date="2019" name="Int. J. Syst. Evol. Microbiol.">
        <title>The Global Catalogue of Microorganisms (GCM) 10K type strain sequencing project: providing services to taxonomists for standard genome sequencing and annotation.</title>
        <authorList>
            <consortium name="The Broad Institute Genomics Platform"/>
            <consortium name="The Broad Institute Genome Sequencing Center for Infectious Disease"/>
            <person name="Wu L."/>
            <person name="Ma J."/>
        </authorList>
    </citation>
    <scope>NUCLEOTIDE SEQUENCE [LARGE SCALE GENOMIC DNA]</scope>
    <source>
        <strain evidence="3">CGMCC 4.7204</strain>
    </source>
</reference>
<protein>
    <submittedName>
        <fullName evidence="2">Uncharacterized protein</fullName>
    </submittedName>
</protein>
<dbReference type="Proteomes" id="UP001595767">
    <property type="component" value="Unassembled WGS sequence"/>
</dbReference>
<sequence length="184" mass="20250">MSEPHSPALAALLAAGRRELAKHRTTTLRKRPRKDATVITEPTPDPIPADTAPHAYVALKRYHNVHADRPEWEPEAFTVPEWNHAELENRRRQGYELLPIGPDRDTGTRAITTEAADLAVEVKELRATLAAIKAVDPDLFDPTGGTDRGAAYETYGSAGEELREKFLAAIGVNVNDYDEVSDAC</sequence>
<organism evidence="2 3">
    <name type="scientific">Nocardia rhizosphaerae</name>
    <dbReference type="NCBI Taxonomy" id="1691571"/>
    <lineage>
        <taxon>Bacteria</taxon>
        <taxon>Bacillati</taxon>
        <taxon>Actinomycetota</taxon>
        <taxon>Actinomycetes</taxon>
        <taxon>Mycobacteriales</taxon>
        <taxon>Nocardiaceae</taxon>
        <taxon>Nocardia</taxon>
    </lineage>
</organism>
<keyword evidence="3" id="KW-1185">Reference proteome</keyword>
<proteinExistence type="predicted"/>
<feature type="region of interest" description="Disordered" evidence="1">
    <location>
        <begin position="22"/>
        <end position="51"/>
    </location>
</feature>
<gene>
    <name evidence="2" type="ORF">ACFOW8_08165</name>
</gene>
<name>A0ABV8L2V0_9NOCA</name>
<feature type="compositionally biased region" description="Basic residues" evidence="1">
    <location>
        <begin position="22"/>
        <end position="33"/>
    </location>
</feature>
<evidence type="ECO:0000313" key="2">
    <source>
        <dbReference type="EMBL" id="MFC4124898.1"/>
    </source>
</evidence>
<comment type="caution">
    <text evidence="2">The sequence shown here is derived from an EMBL/GenBank/DDBJ whole genome shotgun (WGS) entry which is preliminary data.</text>
</comment>
<evidence type="ECO:0000256" key="1">
    <source>
        <dbReference type="SAM" id="MobiDB-lite"/>
    </source>
</evidence>
<accession>A0ABV8L2V0</accession>
<dbReference type="RefSeq" id="WP_378547733.1">
    <property type="nucleotide sequence ID" value="NZ_JBHSBA010000003.1"/>
</dbReference>
<dbReference type="EMBL" id="JBHSBA010000003">
    <property type="protein sequence ID" value="MFC4124898.1"/>
    <property type="molecule type" value="Genomic_DNA"/>
</dbReference>